<dbReference type="EMBL" id="JAANQT010001871">
    <property type="protein sequence ID" value="KAG1303743.1"/>
    <property type="molecule type" value="Genomic_DNA"/>
</dbReference>
<dbReference type="AlphaFoldDB" id="A0A9P7BNA9"/>
<reference evidence="2" key="1">
    <citation type="journal article" date="2020" name="Microb. Genom.">
        <title>Genetic diversity of clinical and environmental Mucorales isolates obtained from an investigation of mucormycosis cases among solid organ transplant recipients.</title>
        <authorList>
            <person name="Nguyen M.H."/>
            <person name="Kaul D."/>
            <person name="Muto C."/>
            <person name="Cheng S.J."/>
            <person name="Richter R.A."/>
            <person name="Bruno V.M."/>
            <person name="Liu G."/>
            <person name="Beyhan S."/>
            <person name="Sundermann A.J."/>
            <person name="Mounaud S."/>
            <person name="Pasculle A.W."/>
            <person name="Nierman W.C."/>
            <person name="Driscoll E."/>
            <person name="Cumbie R."/>
            <person name="Clancy C.J."/>
            <person name="Dupont C.L."/>
        </authorList>
    </citation>
    <scope>NUCLEOTIDE SEQUENCE</scope>
    <source>
        <strain evidence="2">GL11</strain>
    </source>
</reference>
<name>A0A9P7BNA9_RHIOR</name>
<dbReference type="InterPro" id="IPR026960">
    <property type="entry name" value="RVT-Znf"/>
</dbReference>
<protein>
    <recommendedName>
        <fullName evidence="1">Reverse transcriptase zinc-binding domain-containing protein</fullName>
    </recommendedName>
</protein>
<sequence>MVANSLLFSHIWHSIRALSPPQNFFQRIRTVIISFLKQKNFLHVKSQGCQQPRNEGGIAIMNPSKQHSALQIRWLIPLILSSDLAPTPESFATSFMKYTLCALSFAPSPLLPLLFPERRTTDLHRFGCFNSLFNTIGQIDFEIDWTALNASLASEIPLSRHVKKESFFAALRSTSDLLPGLVISSLGFPPPEPEFHSLLSSPLPDGTPIENISTKCFHHIDKLPLAGLPSHYPRTSKSSWTQFWHASIPHPARTILWRLYHSKLSTRSRLHKIMPNTIVDERRMLCGAIESDEHFFWSCPLKQPMWDTLSTRFLDQTPRLTFDEISRPHAISAIMRPHWQLDYFQLIACGVLCLWRTH</sequence>
<organism evidence="2 3">
    <name type="scientific">Rhizopus oryzae</name>
    <name type="common">Mucormycosis agent</name>
    <name type="synonym">Rhizopus arrhizus var. delemar</name>
    <dbReference type="NCBI Taxonomy" id="64495"/>
    <lineage>
        <taxon>Eukaryota</taxon>
        <taxon>Fungi</taxon>
        <taxon>Fungi incertae sedis</taxon>
        <taxon>Mucoromycota</taxon>
        <taxon>Mucoromycotina</taxon>
        <taxon>Mucoromycetes</taxon>
        <taxon>Mucorales</taxon>
        <taxon>Mucorineae</taxon>
        <taxon>Rhizopodaceae</taxon>
        <taxon>Rhizopus</taxon>
    </lineage>
</organism>
<gene>
    <name evidence="2" type="ORF">G6F64_009808</name>
</gene>
<feature type="domain" description="Reverse transcriptase zinc-binding" evidence="1">
    <location>
        <begin position="236"/>
        <end position="306"/>
    </location>
</feature>
<comment type="caution">
    <text evidence="2">The sequence shown here is derived from an EMBL/GenBank/DDBJ whole genome shotgun (WGS) entry which is preliminary data.</text>
</comment>
<evidence type="ECO:0000313" key="2">
    <source>
        <dbReference type="EMBL" id="KAG1303743.1"/>
    </source>
</evidence>
<dbReference type="Proteomes" id="UP000716291">
    <property type="component" value="Unassembled WGS sequence"/>
</dbReference>
<evidence type="ECO:0000259" key="1">
    <source>
        <dbReference type="Pfam" id="PF13966"/>
    </source>
</evidence>
<keyword evidence="3" id="KW-1185">Reference proteome</keyword>
<dbReference type="Pfam" id="PF13966">
    <property type="entry name" value="zf-RVT"/>
    <property type="match status" value="1"/>
</dbReference>
<dbReference type="OrthoDB" id="2417874at2759"/>
<accession>A0A9P7BNA9</accession>
<proteinExistence type="predicted"/>
<evidence type="ECO:0000313" key="3">
    <source>
        <dbReference type="Proteomes" id="UP000716291"/>
    </source>
</evidence>